<dbReference type="AlphaFoldDB" id="A0A8K1FEM6"/>
<sequence>MPLDTLVFVYGTLKRGFLNYEDYLKPAVAFGKAEFLGTGVTAQPAFCLVLRKERQVPCLYRPTQDETGYRVPGEVFRVDEDALKALDILEGVDEASYYREEIDIELTSDGKLDGFTTGKVIKCHIYLKVFSDKLVALPNVPEYTAEHHVAYKSRYRTPKLRILECVYGSDVTNQVQAKMDAGEAFETAWRAVAG</sequence>
<evidence type="ECO:0000256" key="1">
    <source>
        <dbReference type="ARBA" id="ARBA00008861"/>
    </source>
</evidence>
<dbReference type="GO" id="GO:0061929">
    <property type="term" value="F:gamma-glutamylaminecyclotransferase activity"/>
    <property type="evidence" value="ECO:0007669"/>
    <property type="project" value="InterPro"/>
</dbReference>
<dbReference type="InterPro" id="IPR013024">
    <property type="entry name" value="GGCT-like"/>
</dbReference>
<evidence type="ECO:0000256" key="2">
    <source>
        <dbReference type="PIRSR" id="PIRSR639126-1"/>
    </source>
</evidence>
<evidence type="ECO:0000313" key="5">
    <source>
        <dbReference type="EMBL" id="TMW56807.1"/>
    </source>
</evidence>
<feature type="active site" description="Proton acceptor" evidence="2">
    <location>
        <position position="90"/>
    </location>
</feature>
<comment type="caution">
    <text evidence="5">The sequence shown here is derived from an EMBL/GenBank/DDBJ whole genome shotgun (WGS) entry which is preliminary data.</text>
</comment>
<feature type="domain" description="Gamma-glutamylcyclotransferase AIG2-like" evidence="4">
    <location>
        <begin position="7"/>
        <end position="128"/>
    </location>
</feature>
<evidence type="ECO:0000259" key="4">
    <source>
        <dbReference type="Pfam" id="PF06094"/>
    </source>
</evidence>
<dbReference type="OrthoDB" id="113620at2759"/>
<dbReference type="EMBL" id="SPLM01000145">
    <property type="protein sequence ID" value="TMW56807.1"/>
    <property type="molecule type" value="Genomic_DNA"/>
</dbReference>
<dbReference type="CDD" id="cd06661">
    <property type="entry name" value="GGCT_like"/>
    <property type="match status" value="1"/>
</dbReference>
<reference evidence="5" key="1">
    <citation type="submission" date="2019-03" db="EMBL/GenBank/DDBJ databases">
        <title>Long read genome sequence of the mycoparasitic Pythium oligandrum ATCC 38472 isolated from sugarbeet rhizosphere.</title>
        <authorList>
            <person name="Gaulin E."/>
        </authorList>
    </citation>
    <scope>NUCLEOTIDE SEQUENCE</scope>
    <source>
        <strain evidence="5">ATCC 38472_TT</strain>
    </source>
</reference>
<dbReference type="InterPro" id="IPR036568">
    <property type="entry name" value="GGCT-like_sf"/>
</dbReference>
<dbReference type="InterPro" id="IPR009288">
    <property type="entry name" value="AIG2-like_dom"/>
</dbReference>
<dbReference type="PANTHER" id="PTHR12510:SF4">
    <property type="entry name" value="GAMMA-GLUTAMYLAMINECYCLOTRANSFERASE"/>
    <property type="match status" value="1"/>
</dbReference>
<dbReference type="GO" id="GO:0005829">
    <property type="term" value="C:cytosol"/>
    <property type="evidence" value="ECO:0007669"/>
    <property type="project" value="TreeGrafter"/>
</dbReference>
<dbReference type="Pfam" id="PF06094">
    <property type="entry name" value="GGACT"/>
    <property type="match status" value="1"/>
</dbReference>
<gene>
    <name evidence="5" type="ORF">Poli38472_006817</name>
</gene>
<dbReference type="PANTHER" id="PTHR12510">
    <property type="entry name" value="TROPONIN C-AKIN-1 PROTEIN"/>
    <property type="match status" value="1"/>
</dbReference>
<dbReference type="SUPFAM" id="SSF110857">
    <property type="entry name" value="Gamma-glutamyl cyclotransferase-like"/>
    <property type="match status" value="1"/>
</dbReference>
<organism evidence="5 6">
    <name type="scientific">Pythium oligandrum</name>
    <name type="common">Mycoparasitic fungus</name>
    <dbReference type="NCBI Taxonomy" id="41045"/>
    <lineage>
        <taxon>Eukaryota</taxon>
        <taxon>Sar</taxon>
        <taxon>Stramenopiles</taxon>
        <taxon>Oomycota</taxon>
        <taxon>Peronosporomycetes</taxon>
        <taxon>Pythiales</taxon>
        <taxon>Pythiaceae</taxon>
        <taxon>Pythium</taxon>
    </lineage>
</organism>
<dbReference type="Proteomes" id="UP000794436">
    <property type="component" value="Unassembled WGS sequence"/>
</dbReference>
<protein>
    <recommendedName>
        <fullName evidence="3">Gamma-glutamylcyclotransferase family protein</fullName>
    </recommendedName>
</protein>
<dbReference type="Gene3D" id="3.10.490.10">
    <property type="entry name" value="Gamma-glutamyl cyclotransferase-like"/>
    <property type="match status" value="1"/>
</dbReference>
<proteinExistence type="inferred from homology"/>
<dbReference type="InterPro" id="IPR039126">
    <property type="entry name" value="GGACT"/>
</dbReference>
<comment type="similarity">
    <text evidence="1 3">Belongs to the gamma-glutamylcyclotransferase family.</text>
</comment>
<keyword evidence="6" id="KW-1185">Reference proteome</keyword>
<dbReference type="FunFam" id="3.10.490.10:FF:000031">
    <property type="entry name" value="Os09g0573150 protein"/>
    <property type="match status" value="1"/>
</dbReference>
<name>A0A8K1FEM6_PYTOL</name>
<accession>A0A8K1FEM6</accession>
<evidence type="ECO:0000313" key="6">
    <source>
        <dbReference type="Proteomes" id="UP000794436"/>
    </source>
</evidence>
<evidence type="ECO:0000256" key="3">
    <source>
        <dbReference type="RuleBase" id="RU367036"/>
    </source>
</evidence>